<accession>A0ABW1EZ05</accession>
<dbReference type="PROSITE" id="PS00512">
    <property type="entry name" value="ALPHA_GALACTOSIDASE"/>
    <property type="match status" value="1"/>
</dbReference>
<dbReference type="InterPro" id="IPR002241">
    <property type="entry name" value="Glyco_hydro_27"/>
</dbReference>
<comment type="catalytic activity">
    <reaction evidence="5">
        <text>Hydrolysis of terminal, non-reducing alpha-D-galactose residues in alpha-D-galactosides, including galactose oligosaccharides, galactomannans and galactolipids.</text>
        <dbReference type="EC" id="3.2.1.22"/>
    </reaction>
</comment>
<dbReference type="InterPro" id="IPR035992">
    <property type="entry name" value="Ricin_B-like_lectins"/>
</dbReference>
<dbReference type="EC" id="3.2.1.22" evidence="5"/>
<evidence type="ECO:0000256" key="4">
    <source>
        <dbReference type="ARBA" id="ARBA00023295"/>
    </source>
</evidence>
<evidence type="ECO:0000256" key="1">
    <source>
        <dbReference type="ARBA" id="ARBA00009743"/>
    </source>
</evidence>
<dbReference type="InterPro" id="IPR041233">
    <property type="entry name" value="Melibiase_C"/>
</dbReference>
<dbReference type="PANTHER" id="PTHR11452:SF75">
    <property type="entry name" value="ALPHA-GALACTOSIDASE MEL1"/>
    <property type="match status" value="1"/>
</dbReference>
<name>A0ABW1EZ05_9ACTN</name>
<keyword evidence="5" id="KW-1015">Disulfide bond</keyword>
<evidence type="ECO:0000256" key="5">
    <source>
        <dbReference type="RuleBase" id="RU361168"/>
    </source>
</evidence>
<evidence type="ECO:0000256" key="7">
    <source>
        <dbReference type="SAM" id="SignalP"/>
    </source>
</evidence>
<keyword evidence="10" id="KW-1185">Reference proteome</keyword>
<evidence type="ECO:0000256" key="6">
    <source>
        <dbReference type="SAM" id="MobiDB-lite"/>
    </source>
</evidence>
<dbReference type="InterPro" id="IPR013780">
    <property type="entry name" value="Glyco_hydro_b"/>
</dbReference>
<dbReference type="SMART" id="SM00458">
    <property type="entry name" value="RICIN"/>
    <property type="match status" value="1"/>
</dbReference>
<dbReference type="Gene3D" id="2.80.10.50">
    <property type="match status" value="1"/>
</dbReference>
<dbReference type="InterPro" id="IPR000111">
    <property type="entry name" value="Glyco_hydro_27/36_CS"/>
</dbReference>
<keyword evidence="4 5" id="KW-0326">Glycosidase</keyword>
<keyword evidence="3 5" id="KW-0378">Hydrolase</keyword>
<dbReference type="Proteomes" id="UP001596067">
    <property type="component" value="Unassembled WGS sequence"/>
</dbReference>
<feature type="signal peptide" evidence="7">
    <location>
        <begin position="1"/>
        <end position="30"/>
    </location>
</feature>
<dbReference type="SUPFAM" id="SSF51011">
    <property type="entry name" value="Glycosyl hydrolase domain"/>
    <property type="match status" value="1"/>
</dbReference>
<dbReference type="PANTHER" id="PTHR11452">
    <property type="entry name" value="ALPHA-GALACTOSIDASE/ALPHA-N-ACETYLGALACTOSAMINIDASE"/>
    <property type="match status" value="1"/>
</dbReference>
<dbReference type="Gene3D" id="3.20.20.70">
    <property type="entry name" value="Aldolase class I"/>
    <property type="match status" value="1"/>
</dbReference>
<comment type="caution">
    <text evidence="9">The sequence shown here is derived from an EMBL/GenBank/DDBJ whole genome shotgun (WGS) entry which is preliminary data.</text>
</comment>
<feature type="region of interest" description="Disordered" evidence="6">
    <location>
        <begin position="44"/>
        <end position="76"/>
    </location>
</feature>
<dbReference type="PROSITE" id="PS50231">
    <property type="entry name" value="RICIN_B_LECTIN"/>
    <property type="match status" value="1"/>
</dbReference>
<sequence length="727" mass="75731">MRTPLPRSRPRALARLLAALTLAASGLGSAALGAAAPAAALGDGPTPNTGAAPHTNTAPHTSAAPAGSPALGNGLALTPPMGWNSWNTLGTGVTQEQVVQTIDFMAANGLVQAGYDTVTIDDGWSENHRDGQTTDLVKNSYGAMQLYDAGGNPVSGTDGTGIDPTSGHLIPHPGRFPSRTVNGQPVNGIQYLSWYAHSKGMKFGLYATDTYTTCQGHPGSLGHESTDAADFVAWGVDFVKYDDCPYGPPITGPDGHNYGTQGEGRELTRSIYARVRDFQRALDAASAAQGRPRVAVSVSAQPVHTGLPYLLAGDDPARTDPVVVAAGNPPYEAPGYAPTGVWCGQVANLCRIGGDRGPDLEGVLYSGQLRTALQYPGNVRPGSWNDMDMMFAGWQDPYGLWGTTDTCPCHKPMTPTESRSEMSVLAMAASPLISGADFRTPENSRHTQDGYTWSTGITPEQLAVYKNADVVAVDQDSLARPATLVGAPPANSTAPLVLKRPLANGDTAVLLVNQDPAAARTVSTTLADLGLTGPGYSAKELWTGSTGNVTGALTASVEPHGVAMYRLKPLPVTIPATVVGDGRYHGLGAGGTGGLALEVQGTCSAPDGSALDVNTWWWWHTSEKWTFTPNPDGTVRITNDCDTPTQRHGTLTGPNSPGGAAWALNGWDPNSPHQKWRVEQNTATGALTITNVATGLVLDSPQTAATSPVVLSRPNGAAAGQSWSLLN</sequence>
<dbReference type="PRINTS" id="PR00740">
    <property type="entry name" value="GLHYDRLASE27"/>
</dbReference>
<evidence type="ECO:0000259" key="8">
    <source>
        <dbReference type="SMART" id="SM00458"/>
    </source>
</evidence>
<dbReference type="InterPro" id="IPR017853">
    <property type="entry name" value="GH"/>
</dbReference>
<dbReference type="SUPFAM" id="SSF50370">
    <property type="entry name" value="Ricin B-like lectins"/>
    <property type="match status" value="1"/>
</dbReference>
<evidence type="ECO:0000256" key="2">
    <source>
        <dbReference type="ARBA" id="ARBA00022729"/>
    </source>
</evidence>
<dbReference type="InterPro" id="IPR000772">
    <property type="entry name" value="Ricin_B_lectin"/>
</dbReference>
<dbReference type="Gene3D" id="2.60.40.1180">
    <property type="entry name" value="Golgi alpha-mannosidase II"/>
    <property type="match status" value="1"/>
</dbReference>
<evidence type="ECO:0000313" key="9">
    <source>
        <dbReference type="EMBL" id="MFC5886947.1"/>
    </source>
</evidence>
<dbReference type="Pfam" id="PF17801">
    <property type="entry name" value="Melibiase_C"/>
    <property type="match status" value="1"/>
</dbReference>
<dbReference type="CDD" id="cd00161">
    <property type="entry name" value="beta-trefoil_Ricin-like"/>
    <property type="match status" value="1"/>
</dbReference>
<evidence type="ECO:0000256" key="3">
    <source>
        <dbReference type="ARBA" id="ARBA00022801"/>
    </source>
</evidence>
<feature type="chain" id="PRO_5046714191" description="Alpha-galactosidase" evidence="7">
    <location>
        <begin position="31"/>
        <end position="727"/>
    </location>
</feature>
<dbReference type="InterPro" id="IPR013785">
    <property type="entry name" value="Aldolase_TIM"/>
</dbReference>
<dbReference type="RefSeq" id="WP_313767483.1">
    <property type="nucleotide sequence ID" value="NZ_BAAAVH010000027.1"/>
</dbReference>
<organism evidence="9 10">
    <name type="scientific">Kitasatospora aburaviensis</name>
    <dbReference type="NCBI Taxonomy" id="67265"/>
    <lineage>
        <taxon>Bacteria</taxon>
        <taxon>Bacillati</taxon>
        <taxon>Actinomycetota</taxon>
        <taxon>Actinomycetes</taxon>
        <taxon>Kitasatosporales</taxon>
        <taxon>Streptomycetaceae</taxon>
        <taxon>Kitasatospora</taxon>
    </lineage>
</organism>
<keyword evidence="2 7" id="KW-0732">Signal</keyword>
<reference evidence="10" key="1">
    <citation type="journal article" date="2019" name="Int. J. Syst. Evol. Microbiol.">
        <title>The Global Catalogue of Microorganisms (GCM) 10K type strain sequencing project: providing services to taxonomists for standard genome sequencing and annotation.</title>
        <authorList>
            <consortium name="The Broad Institute Genomics Platform"/>
            <consortium name="The Broad Institute Genome Sequencing Center for Infectious Disease"/>
            <person name="Wu L."/>
            <person name="Ma J."/>
        </authorList>
    </citation>
    <scope>NUCLEOTIDE SEQUENCE [LARGE SCALE GENOMIC DNA]</scope>
    <source>
        <strain evidence="10">CGMCC 4.1469</strain>
    </source>
</reference>
<dbReference type="Pfam" id="PF16499">
    <property type="entry name" value="Melibiase_2"/>
    <property type="match status" value="1"/>
</dbReference>
<feature type="domain" description="Ricin B lectin" evidence="8">
    <location>
        <begin position="584"/>
        <end position="726"/>
    </location>
</feature>
<evidence type="ECO:0000313" key="10">
    <source>
        <dbReference type="Proteomes" id="UP001596067"/>
    </source>
</evidence>
<dbReference type="EMBL" id="JBHSOD010000021">
    <property type="protein sequence ID" value="MFC5886947.1"/>
    <property type="molecule type" value="Genomic_DNA"/>
</dbReference>
<dbReference type="CDD" id="cd14792">
    <property type="entry name" value="GH27"/>
    <property type="match status" value="1"/>
</dbReference>
<protein>
    <recommendedName>
        <fullName evidence="5">Alpha-galactosidase</fullName>
        <ecNumber evidence="5">3.2.1.22</ecNumber>
    </recommendedName>
    <alternativeName>
        <fullName evidence="5">Melibiase</fullName>
    </alternativeName>
</protein>
<gene>
    <name evidence="9" type="ORF">ACFP0N_18420</name>
</gene>
<comment type="similarity">
    <text evidence="1 5">Belongs to the glycosyl hydrolase 27 family.</text>
</comment>
<proteinExistence type="inferred from homology"/>
<dbReference type="SUPFAM" id="SSF51445">
    <property type="entry name" value="(Trans)glycosidases"/>
    <property type="match status" value="1"/>
</dbReference>